<protein>
    <submittedName>
        <fullName evidence="1">HYDIN isoform 21</fullName>
    </submittedName>
</protein>
<accession>A0A2J8KA33</accession>
<dbReference type="InterPro" id="IPR013783">
    <property type="entry name" value="Ig-like_fold"/>
</dbReference>
<dbReference type="Proteomes" id="UP000236370">
    <property type="component" value="Unassembled WGS sequence"/>
</dbReference>
<proteinExistence type="predicted"/>
<name>A0A2J8KA33_PANTR</name>
<evidence type="ECO:0000313" key="1">
    <source>
        <dbReference type="EMBL" id="PNI31897.1"/>
    </source>
</evidence>
<feature type="non-terminal residue" evidence="1">
    <location>
        <position position="1"/>
    </location>
</feature>
<dbReference type="PANTHER" id="PTHR23053">
    <property type="entry name" value="DLEC1 DELETED IN LUNG AND ESOPHAGEAL CANCER 1"/>
    <property type="match status" value="1"/>
</dbReference>
<dbReference type="InterPro" id="IPR033305">
    <property type="entry name" value="Hydin-like"/>
</dbReference>
<comment type="caution">
    <text evidence="1">The sequence shown here is derived from an EMBL/GenBank/DDBJ whole genome shotgun (WGS) entry which is preliminary data.</text>
</comment>
<dbReference type="EMBL" id="NBAG03000381">
    <property type="protein sequence ID" value="PNI31897.1"/>
    <property type="molecule type" value="Genomic_DNA"/>
</dbReference>
<dbReference type="Gene3D" id="2.60.40.10">
    <property type="entry name" value="Immunoglobulins"/>
    <property type="match status" value="3"/>
</dbReference>
<sequence>FVTENNALIFEEHQICTSANLHHILQTIESGGLFVEDENKFIFCNVLVGRQAKARFKISNVGKITCDVNIVVRPISNKPFARIVDIFEVEPSKMCIASHSHAFATVSFTPQIMQNYQCIFEATLDGLPSTLAKSRGLVFDIAGEGNLPRVTVVRPVLHNQYGNPLLLFKRLLLGHSEKLPLILKNNGVLPAQLHVDLQDELGVFSLKGRPTTAYIYITEENKPHVKAKKAHTASLVVSPGDTAEFDVVFHSQKVGRMRGIIHLSVINNQYEETSIHMVGEGYEDDITLDNIHGLVAPTSQEDISISEFTEIIEDNDMEDLAAAALVDHIQFGDCHIGHSYNASFTVTNHSQVNLIRFEWPVSATIAFSPQMGHLHPGCAKDIVVTMKSDVPINLKNMRIRCKLSRIMFQLPADQVPDWDDHMHTVKWVDVPRNMPGTFTTKRKVIETDPEPAHSVLEENYQELQLQISANVDFASYHCQARDVRFKETLVYQTRVFEFDVINSGRVQLEFSWVSEDTSKAVSFAKPDHQGFPTCHLESKVRSW</sequence>
<reference evidence="1 2" key="1">
    <citation type="submission" date="2017-12" db="EMBL/GenBank/DDBJ databases">
        <title>High-resolution comparative analysis of great ape genomes.</title>
        <authorList>
            <person name="Pollen A."/>
            <person name="Hastie A."/>
            <person name="Hormozdiari F."/>
            <person name="Dougherty M."/>
            <person name="Liu R."/>
            <person name="Chaisson M."/>
            <person name="Hoppe E."/>
            <person name="Hill C."/>
            <person name="Pang A."/>
            <person name="Hillier L."/>
            <person name="Baker C."/>
            <person name="Armstrong J."/>
            <person name="Shendure J."/>
            <person name="Paten B."/>
            <person name="Wilson R."/>
            <person name="Chao H."/>
            <person name="Schneider V."/>
            <person name="Ventura M."/>
            <person name="Kronenberg Z."/>
            <person name="Murali S."/>
            <person name="Gordon D."/>
            <person name="Cantsilieris S."/>
            <person name="Munson K."/>
            <person name="Nelson B."/>
            <person name="Raja A."/>
            <person name="Underwood J."/>
            <person name="Diekhans M."/>
            <person name="Fiddes I."/>
            <person name="Haussler D."/>
            <person name="Eichler E."/>
        </authorList>
    </citation>
    <scope>NUCLEOTIDE SEQUENCE [LARGE SCALE GENOMIC DNA]</scope>
    <source>
        <strain evidence="1">Yerkes chimp pedigree #C0471</strain>
    </source>
</reference>
<organism evidence="1 2">
    <name type="scientific">Pan troglodytes</name>
    <name type="common">Chimpanzee</name>
    <dbReference type="NCBI Taxonomy" id="9598"/>
    <lineage>
        <taxon>Eukaryota</taxon>
        <taxon>Metazoa</taxon>
        <taxon>Chordata</taxon>
        <taxon>Craniata</taxon>
        <taxon>Vertebrata</taxon>
        <taxon>Euteleostomi</taxon>
        <taxon>Mammalia</taxon>
        <taxon>Eutheria</taxon>
        <taxon>Euarchontoglires</taxon>
        <taxon>Primates</taxon>
        <taxon>Haplorrhini</taxon>
        <taxon>Catarrhini</taxon>
        <taxon>Hominidae</taxon>
        <taxon>Pan</taxon>
    </lineage>
</organism>
<dbReference type="AlphaFoldDB" id="A0A2J8KA33"/>
<gene>
    <name evidence="1" type="ORF">CK820_G0040213</name>
</gene>
<evidence type="ECO:0000313" key="2">
    <source>
        <dbReference type="Proteomes" id="UP000236370"/>
    </source>
</evidence>
<dbReference type="PANTHER" id="PTHR23053:SF0">
    <property type="entry name" value="HYDROCEPHALUS-INDUCING PROTEIN HOMOLOG"/>
    <property type="match status" value="1"/>
</dbReference>